<dbReference type="GO" id="GO:0003677">
    <property type="term" value="F:DNA binding"/>
    <property type="evidence" value="ECO:0007669"/>
    <property type="project" value="UniProtKB-UniRule"/>
</dbReference>
<dbReference type="OrthoDB" id="25761at2759"/>
<feature type="region of interest" description="Disordered" evidence="9">
    <location>
        <begin position="32"/>
        <end position="67"/>
    </location>
</feature>
<evidence type="ECO:0000313" key="13">
    <source>
        <dbReference type="Proteomes" id="UP000007703"/>
    </source>
</evidence>
<dbReference type="KEGG" id="clu:CLUG_01324"/>
<dbReference type="GO" id="GO:0000349">
    <property type="term" value="P:generation of catalytic spliceosome for first transesterification step"/>
    <property type="evidence" value="ECO:0007669"/>
    <property type="project" value="EnsemblFungi"/>
</dbReference>
<keyword evidence="5 7" id="KW-0863">Zinc-finger</keyword>
<keyword evidence="8" id="KW-0507">mRNA processing</keyword>
<protein>
    <recommendedName>
        <fullName evidence="3 8">Pre-mRNA-splicing factor CWC24</fullName>
    </recommendedName>
</protein>
<dbReference type="SMART" id="SM00184">
    <property type="entry name" value="RING"/>
    <property type="match status" value="1"/>
</dbReference>
<dbReference type="SUPFAM" id="SSF90229">
    <property type="entry name" value="CCCH zinc finger"/>
    <property type="match status" value="1"/>
</dbReference>
<evidence type="ECO:0000256" key="6">
    <source>
        <dbReference type="ARBA" id="ARBA00022833"/>
    </source>
</evidence>
<sequence length="215" mass="24972">MFKKRSVKTGTKRKVETDAYDQENQTIITPIKDDLKKRKIPKQNEFKPTRDVCHDDKPQPEDTSVNYQDPEKKKVVGPKAAPKNIRVTTLTDFQPDVCKDFQQTGYCGYGDTCKFLHIRDEMKQKKPIEKEWQTVVEDPKVSPKLEDVPFKCPICKNDYDNPVRTTCNHIFCQKCFLSRYKEKKTKCYICKKDTGGTISPLSKQERTALIAKQDI</sequence>
<feature type="domain" description="C3H1-type" evidence="11">
    <location>
        <begin position="92"/>
        <end position="120"/>
    </location>
</feature>
<organism evidence="12 13">
    <name type="scientific">Clavispora lusitaniae (strain ATCC 42720)</name>
    <name type="common">Yeast</name>
    <name type="synonym">Candida lusitaniae</name>
    <dbReference type="NCBI Taxonomy" id="306902"/>
    <lineage>
        <taxon>Eukaryota</taxon>
        <taxon>Fungi</taxon>
        <taxon>Dikarya</taxon>
        <taxon>Ascomycota</taxon>
        <taxon>Saccharomycotina</taxon>
        <taxon>Pichiomycetes</taxon>
        <taxon>Metschnikowiaceae</taxon>
        <taxon>Clavispora</taxon>
    </lineage>
</organism>
<dbReference type="SMART" id="SM00356">
    <property type="entry name" value="ZnF_C3H1"/>
    <property type="match status" value="1"/>
</dbReference>
<dbReference type="GO" id="GO:0000974">
    <property type="term" value="C:Prp19 complex"/>
    <property type="evidence" value="ECO:0007669"/>
    <property type="project" value="EnsemblFungi"/>
</dbReference>
<dbReference type="Pfam" id="PF00642">
    <property type="entry name" value="zf-CCCH"/>
    <property type="match status" value="1"/>
</dbReference>
<dbReference type="GO" id="GO:0008270">
    <property type="term" value="F:zinc ion binding"/>
    <property type="evidence" value="ECO:0007669"/>
    <property type="project" value="UniProtKB-KW"/>
</dbReference>
<keyword evidence="8" id="KW-0539">Nucleus</keyword>
<dbReference type="InParanoid" id="C4XZE2"/>
<dbReference type="InterPro" id="IPR036855">
    <property type="entry name" value="Znf_CCCH_sf"/>
</dbReference>
<accession>C4XZE2</accession>
<dbReference type="PANTHER" id="PTHR12930">
    <property type="entry name" value="ZINC FINGER PROTEIN 183"/>
    <property type="match status" value="1"/>
</dbReference>
<dbReference type="SUPFAM" id="SSF57850">
    <property type="entry name" value="RING/U-box"/>
    <property type="match status" value="1"/>
</dbReference>
<dbReference type="CDD" id="cd16539">
    <property type="entry name" value="RING-HC_RNF113A_B"/>
    <property type="match status" value="1"/>
</dbReference>
<dbReference type="InterPro" id="IPR000571">
    <property type="entry name" value="Znf_CCCH"/>
</dbReference>
<dbReference type="PROSITE" id="PS50103">
    <property type="entry name" value="ZF_C3H1"/>
    <property type="match status" value="1"/>
</dbReference>
<gene>
    <name evidence="12" type="ORF">CLUG_01324</name>
</gene>
<evidence type="ECO:0000256" key="9">
    <source>
        <dbReference type="SAM" id="MobiDB-lite"/>
    </source>
</evidence>
<feature type="compositionally biased region" description="Basic and acidic residues" evidence="9">
    <location>
        <begin position="32"/>
        <end position="60"/>
    </location>
</feature>
<evidence type="ECO:0000256" key="3">
    <source>
        <dbReference type="ARBA" id="ARBA00020647"/>
    </source>
</evidence>
<evidence type="ECO:0000256" key="8">
    <source>
        <dbReference type="RuleBase" id="RU367110"/>
    </source>
</evidence>
<proteinExistence type="inferred from homology"/>
<dbReference type="HOGENOM" id="CLU_050460_3_0_1"/>
<keyword evidence="8" id="KW-0238">DNA-binding</keyword>
<evidence type="ECO:0000256" key="7">
    <source>
        <dbReference type="PROSITE-ProRule" id="PRU00723"/>
    </source>
</evidence>
<comment type="function">
    <text evidence="1 8">Involved in pre-mRNA splicing.</text>
</comment>
<evidence type="ECO:0000256" key="5">
    <source>
        <dbReference type="ARBA" id="ARBA00022771"/>
    </source>
</evidence>
<dbReference type="InterPro" id="IPR039971">
    <property type="entry name" value="CWC24-like"/>
</dbReference>
<evidence type="ECO:0000256" key="4">
    <source>
        <dbReference type="ARBA" id="ARBA00022723"/>
    </source>
</evidence>
<dbReference type="Pfam" id="PF13445">
    <property type="entry name" value="zf-RING_UBOX"/>
    <property type="match status" value="1"/>
</dbReference>
<dbReference type="EMBL" id="CH408077">
    <property type="protein sequence ID" value="EEQ37201.1"/>
    <property type="molecule type" value="Genomic_DNA"/>
</dbReference>
<dbReference type="InterPro" id="IPR013083">
    <property type="entry name" value="Znf_RING/FYVE/PHD"/>
</dbReference>
<evidence type="ECO:0000259" key="10">
    <source>
        <dbReference type="PROSITE" id="PS50089"/>
    </source>
</evidence>
<comment type="subcellular location">
    <subcellularLocation>
        <location evidence="8">Nucleus</location>
    </subcellularLocation>
</comment>
<dbReference type="PANTHER" id="PTHR12930:SF0">
    <property type="entry name" value="RING FINGER PROTEIN 113B"/>
    <property type="match status" value="1"/>
</dbReference>
<dbReference type="VEuPathDB" id="FungiDB:CLUG_01324"/>
<evidence type="ECO:0000259" key="11">
    <source>
        <dbReference type="PROSITE" id="PS50103"/>
    </source>
</evidence>
<dbReference type="GO" id="GO:0034247">
    <property type="term" value="P:snoRNA splicing"/>
    <property type="evidence" value="ECO:0007669"/>
    <property type="project" value="EnsemblFungi"/>
</dbReference>
<dbReference type="FunCoup" id="C4XZE2">
    <property type="interactions" value="307"/>
</dbReference>
<dbReference type="InterPro" id="IPR001841">
    <property type="entry name" value="Znf_RING"/>
</dbReference>
<dbReference type="GO" id="GO:0005684">
    <property type="term" value="C:U2-type spliceosomal complex"/>
    <property type="evidence" value="ECO:0007669"/>
    <property type="project" value="EnsemblFungi"/>
</dbReference>
<reference evidence="12 13" key="1">
    <citation type="journal article" date="2009" name="Nature">
        <title>Evolution of pathogenicity and sexual reproduction in eight Candida genomes.</title>
        <authorList>
            <person name="Butler G."/>
            <person name="Rasmussen M.D."/>
            <person name="Lin M.F."/>
            <person name="Santos M.A."/>
            <person name="Sakthikumar S."/>
            <person name="Munro C.A."/>
            <person name="Rheinbay E."/>
            <person name="Grabherr M."/>
            <person name="Forche A."/>
            <person name="Reedy J.L."/>
            <person name="Agrafioti I."/>
            <person name="Arnaud M.B."/>
            <person name="Bates S."/>
            <person name="Brown A.J."/>
            <person name="Brunke S."/>
            <person name="Costanzo M.C."/>
            <person name="Fitzpatrick D.A."/>
            <person name="de Groot P.W."/>
            <person name="Harris D."/>
            <person name="Hoyer L.L."/>
            <person name="Hube B."/>
            <person name="Klis F.M."/>
            <person name="Kodira C."/>
            <person name="Lennard N."/>
            <person name="Logue M.E."/>
            <person name="Martin R."/>
            <person name="Neiman A.M."/>
            <person name="Nikolaou E."/>
            <person name="Quail M.A."/>
            <person name="Quinn J."/>
            <person name="Santos M.C."/>
            <person name="Schmitzberger F.F."/>
            <person name="Sherlock G."/>
            <person name="Shah P."/>
            <person name="Silverstein K.A."/>
            <person name="Skrzypek M.S."/>
            <person name="Soll D."/>
            <person name="Staggs R."/>
            <person name="Stansfield I."/>
            <person name="Stumpf M.P."/>
            <person name="Sudbery P.E."/>
            <person name="Srikantha T."/>
            <person name="Zeng Q."/>
            <person name="Berman J."/>
            <person name="Berriman M."/>
            <person name="Heitman J."/>
            <person name="Gow N.A."/>
            <person name="Lorenz M.C."/>
            <person name="Birren B.W."/>
            <person name="Kellis M."/>
            <person name="Cuomo C.A."/>
        </authorList>
    </citation>
    <scope>NUCLEOTIDE SEQUENCE [LARGE SCALE GENOMIC DNA]</scope>
    <source>
        <strain evidence="12 13">ATCC 42720</strain>
    </source>
</reference>
<dbReference type="InterPro" id="IPR027370">
    <property type="entry name" value="Znf-RING_euk"/>
</dbReference>
<dbReference type="Gene3D" id="3.30.40.10">
    <property type="entry name" value="Zinc/RING finger domain, C3HC4 (zinc finger)"/>
    <property type="match status" value="1"/>
</dbReference>
<comment type="subunit">
    <text evidence="8">Associated with the spliceosome.</text>
</comment>
<feature type="domain" description="RING-type" evidence="10">
    <location>
        <begin position="152"/>
        <end position="191"/>
    </location>
</feature>
<evidence type="ECO:0000313" key="12">
    <source>
        <dbReference type="EMBL" id="EEQ37201.1"/>
    </source>
</evidence>
<keyword evidence="6 7" id="KW-0862">Zinc</keyword>
<keyword evidence="4 7" id="KW-0479">Metal-binding</keyword>
<dbReference type="Proteomes" id="UP000007703">
    <property type="component" value="Unassembled WGS sequence"/>
</dbReference>
<dbReference type="OMA" id="DYKSPIK"/>
<dbReference type="STRING" id="306902.C4XZE2"/>
<keyword evidence="8" id="KW-0747">Spliceosome</keyword>
<dbReference type="PROSITE" id="PS50089">
    <property type="entry name" value="ZF_RING_2"/>
    <property type="match status" value="1"/>
</dbReference>
<evidence type="ECO:0000256" key="2">
    <source>
        <dbReference type="ARBA" id="ARBA00009161"/>
    </source>
</evidence>
<comment type="similarity">
    <text evidence="2 8">Belongs to the CWC24 family.</text>
</comment>
<evidence type="ECO:0000256" key="1">
    <source>
        <dbReference type="ARBA" id="ARBA00003777"/>
    </source>
</evidence>
<feature type="zinc finger region" description="C3H1-type" evidence="7">
    <location>
        <begin position="92"/>
        <end position="120"/>
    </location>
</feature>
<name>C4XZE2_CLAL4</name>
<dbReference type="AlphaFoldDB" id="C4XZE2"/>
<dbReference type="Gene3D" id="4.10.1000.10">
    <property type="entry name" value="Zinc finger, CCCH-type"/>
    <property type="match status" value="1"/>
</dbReference>
<keyword evidence="8" id="KW-0508">mRNA splicing</keyword>